<dbReference type="Proteomes" id="UP001589645">
    <property type="component" value="Unassembled WGS sequence"/>
</dbReference>
<organism evidence="3 4">
    <name type="scientific">Vibrio olivae</name>
    <dbReference type="NCBI Taxonomy" id="1243002"/>
    <lineage>
        <taxon>Bacteria</taxon>
        <taxon>Pseudomonadati</taxon>
        <taxon>Pseudomonadota</taxon>
        <taxon>Gammaproteobacteria</taxon>
        <taxon>Vibrionales</taxon>
        <taxon>Vibrionaceae</taxon>
        <taxon>Vibrio</taxon>
    </lineage>
</organism>
<comment type="caution">
    <text evidence="3">The sequence shown here is derived from an EMBL/GenBank/DDBJ whole genome shotgun (WGS) entry which is preliminary data.</text>
</comment>
<evidence type="ECO:0000313" key="3">
    <source>
        <dbReference type="EMBL" id="MFB9136999.1"/>
    </source>
</evidence>
<evidence type="ECO:0000259" key="2">
    <source>
        <dbReference type="Pfam" id="PF16694"/>
    </source>
</evidence>
<dbReference type="InterPro" id="IPR032033">
    <property type="entry name" value="Cytochrome_P460"/>
</dbReference>
<keyword evidence="1" id="KW-0732">Signal</keyword>
<keyword evidence="4" id="KW-1185">Reference proteome</keyword>
<feature type="signal peptide" evidence="1">
    <location>
        <begin position="1"/>
        <end position="28"/>
    </location>
</feature>
<accession>A0ABV5HRY7</accession>
<evidence type="ECO:0000313" key="4">
    <source>
        <dbReference type="Proteomes" id="UP001589645"/>
    </source>
</evidence>
<dbReference type="CDD" id="cd20716">
    <property type="entry name" value="cyt_P460_fam"/>
    <property type="match status" value="1"/>
</dbReference>
<dbReference type="EMBL" id="JBHMEP010000008">
    <property type="protein sequence ID" value="MFB9136999.1"/>
    <property type="molecule type" value="Genomic_DNA"/>
</dbReference>
<evidence type="ECO:0000256" key="1">
    <source>
        <dbReference type="SAM" id="SignalP"/>
    </source>
</evidence>
<protein>
    <submittedName>
        <fullName evidence="3">Cytochrome P460 family protein</fullName>
    </submittedName>
</protein>
<dbReference type="InterPro" id="IPR038142">
    <property type="entry name" value="Cytochrome_P460_sp"/>
</dbReference>
<gene>
    <name evidence="3" type="ORF">ACFFUV_18675</name>
</gene>
<proteinExistence type="predicted"/>
<dbReference type="Pfam" id="PF16694">
    <property type="entry name" value="Cytochrome_P460"/>
    <property type="match status" value="1"/>
</dbReference>
<feature type="domain" description="Cytochrome P460" evidence="2">
    <location>
        <begin position="38"/>
        <end position="149"/>
    </location>
</feature>
<dbReference type="Gene3D" id="3.50.70.20">
    <property type="entry name" value="Cytochrome P460"/>
    <property type="match status" value="1"/>
</dbReference>
<dbReference type="RefSeq" id="WP_390195778.1">
    <property type="nucleotide sequence ID" value="NZ_JBHMEP010000008.1"/>
</dbReference>
<reference evidence="3 4" key="1">
    <citation type="submission" date="2024-09" db="EMBL/GenBank/DDBJ databases">
        <authorList>
            <person name="Sun Q."/>
            <person name="Mori K."/>
        </authorList>
    </citation>
    <scope>NUCLEOTIDE SEQUENCE [LARGE SCALE GENOMIC DNA]</scope>
    <source>
        <strain evidence="3 4">CECT 8064</strain>
    </source>
</reference>
<feature type="chain" id="PRO_5047183983" evidence="1">
    <location>
        <begin position="29"/>
        <end position="159"/>
    </location>
</feature>
<name>A0ABV5HRY7_9VIBR</name>
<sequence length="159" mass="17707">MNPSLTHSLLPAVMLSGMALFITTTATAAQSPVAFKQDYQQDIHYFTKHRGGITEELYASQAAINAAKQDKPLPVGTYIMMEDFRSGELYRYVAMEKVAGYGDTRNGSSNTGDWAFQTFSPDGEINHNEDISRCHSCHSSQESNDYVFSYQQLKATKSE</sequence>